<dbReference type="Proteomes" id="UP000887565">
    <property type="component" value="Unplaced"/>
</dbReference>
<dbReference type="PANTHER" id="PTHR46669:SF1">
    <property type="entry name" value="LEUCINE-RICH PPR MOTIF-CONTAINING PROTEIN, MITOCHONDRIAL"/>
    <property type="match status" value="1"/>
</dbReference>
<name>A0A915K544_ROMCU</name>
<keyword evidence="1" id="KW-1185">Reference proteome</keyword>
<protein>
    <submittedName>
        <fullName evidence="2">Uncharacterized protein</fullName>
    </submittedName>
</protein>
<accession>A0A915K544</accession>
<evidence type="ECO:0000313" key="1">
    <source>
        <dbReference type="Proteomes" id="UP000887565"/>
    </source>
</evidence>
<dbReference type="AlphaFoldDB" id="A0A915K544"/>
<dbReference type="Gene3D" id="1.25.40.10">
    <property type="entry name" value="Tetratricopeptide repeat domain"/>
    <property type="match status" value="1"/>
</dbReference>
<dbReference type="InterPro" id="IPR011990">
    <property type="entry name" value="TPR-like_helical_dom_sf"/>
</dbReference>
<sequence length="164" mass="18967">MHNGNLYYYRTILEHMKSLEMPITEQVCNSLLFANIRAKNDGELQSVLKFMKDNELELTSESYYEMMCAYAENQDFDNIKKILQEHSEVVFTDAQIFNVMYTFLKNGVDYTKDINTPYCTIHIDVISLINQLKGDSKGKVTEFFKERIFGNVALKIGGHQPGRA</sequence>
<reference evidence="2" key="1">
    <citation type="submission" date="2022-11" db="UniProtKB">
        <authorList>
            <consortium name="WormBaseParasite"/>
        </authorList>
    </citation>
    <scope>IDENTIFICATION</scope>
</reference>
<dbReference type="InterPro" id="IPR033490">
    <property type="entry name" value="LRP130"/>
</dbReference>
<evidence type="ECO:0000313" key="2">
    <source>
        <dbReference type="WBParaSite" id="nRc.2.0.1.t33453-RA"/>
    </source>
</evidence>
<dbReference type="PANTHER" id="PTHR46669">
    <property type="entry name" value="LEUCINE-RICH PPR MOTIF-CONTAINING PROTEIN, MITOCHONDRIAL"/>
    <property type="match status" value="1"/>
</dbReference>
<dbReference type="GO" id="GO:0005739">
    <property type="term" value="C:mitochondrion"/>
    <property type="evidence" value="ECO:0007669"/>
    <property type="project" value="TreeGrafter"/>
</dbReference>
<dbReference type="GO" id="GO:0003730">
    <property type="term" value="F:mRNA 3'-UTR binding"/>
    <property type="evidence" value="ECO:0007669"/>
    <property type="project" value="TreeGrafter"/>
</dbReference>
<dbReference type="WBParaSite" id="nRc.2.0.1.t33453-RA">
    <property type="protein sequence ID" value="nRc.2.0.1.t33453-RA"/>
    <property type="gene ID" value="nRc.2.0.1.g33453"/>
</dbReference>
<proteinExistence type="predicted"/>
<dbReference type="GO" id="GO:0005634">
    <property type="term" value="C:nucleus"/>
    <property type="evidence" value="ECO:0007669"/>
    <property type="project" value="TreeGrafter"/>
</dbReference>
<dbReference type="GO" id="GO:0070129">
    <property type="term" value="P:regulation of mitochondrial translation"/>
    <property type="evidence" value="ECO:0007669"/>
    <property type="project" value="TreeGrafter"/>
</dbReference>
<organism evidence="1 2">
    <name type="scientific">Romanomermis culicivorax</name>
    <name type="common">Nematode worm</name>
    <dbReference type="NCBI Taxonomy" id="13658"/>
    <lineage>
        <taxon>Eukaryota</taxon>
        <taxon>Metazoa</taxon>
        <taxon>Ecdysozoa</taxon>
        <taxon>Nematoda</taxon>
        <taxon>Enoplea</taxon>
        <taxon>Dorylaimia</taxon>
        <taxon>Mermithida</taxon>
        <taxon>Mermithoidea</taxon>
        <taxon>Mermithidae</taxon>
        <taxon>Romanomermis</taxon>
    </lineage>
</organism>